<dbReference type="EMBL" id="JACHBW010000009">
    <property type="protein sequence ID" value="MBB6103467.1"/>
    <property type="molecule type" value="Genomic_DNA"/>
</dbReference>
<sequence length="147" mass="16016">MNSTTSASNALRNLDPEKTKTLELGGKTNLLGERLGLTGALFRTEKNNTYHDDGSGNVSATGNKERYYGAEPGLTGQITPDWTACLGYMYLLSEITDAATRTNIGNPVQGVPTNSSTLWITYDFARLLHGKMTIPHARRHRRSAPSS</sequence>
<protein>
    <submittedName>
        <fullName evidence="10">Outer membrane receptor for monomeric catechols</fullName>
    </submittedName>
</protein>
<dbReference type="InterPro" id="IPR000531">
    <property type="entry name" value="Beta-barrel_TonB"/>
</dbReference>
<feature type="domain" description="TonB-dependent receptor-like beta-barrel" evidence="9">
    <location>
        <begin position="7"/>
        <end position="124"/>
    </location>
</feature>
<keyword evidence="3 8" id="KW-1134">Transmembrane beta strand</keyword>
<dbReference type="PANTHER" id="PTHR32552:SF83">
    <property type="entry name" value="BLR3904 PROTEIN"/>
    <property type="match status" value="1"/>
</dbReference>
<keyword evidence="10" id="KW-0675">Receptor</keyword>
<evidence type="ECO:0000256" key="7">
    <source>
        <dbReference type="ARBA" id="ARBA00023237"/>
    </source>
</evidence>
<evidence type="ECO:0000259" key="9">
    <source>
        <dbReference type="Pfam" id="PF00593"/>
    </source>
</evidence>
<evidence type="ECO:0000256" key="2">
    <source>
        <dbReference type="ARBA" id="ARBA00022448"/>
    </source>
</evidence>
<dbReference type="PROSITE" id="PS52016">
    <property type="entry name" value="TONB_DEPENDENT_REC_3"/>
    <property type="match status" value="1"/>
</dbReference>
<name>A0A7W9WTL5_9BURK</name>
<dbReference type="Pfam" id="PF00593">
    <property type="entry name" value="TonB_dep_Rec_b-barrel"/>
    <property type="match status" value="1"/>
</dbReference>
<keyword evidence="7 8" id="KW-0998">Cell outer membrane</keyword>
<evidence type="ECO:0000256" key="4">
    <source>
        <dbReference type="ARBA" id="ARBA00022692"/>
    </source>
</evidence>
<reference evidence="10 11" key="1">
    <citation type="submission" date="2020-08" db="EMBL/GenBank/DDBJ databases">
        <title>Above-ground endophytic microbial communities from plants in different locations in the United States.</title>
        <authorList>
            <person name="Frank C."/>
        </authorList>
    </citation>
    <scope>NUCLEOTIDE SEQUENCE [LARGE SCALE GENOMIC DNA]</scope>
    <source>
        <strain evidence="10 11">WP4_2_2</strain>
    </source>
</reference>
<comment type="similarity">
    <text evidence="8">Belongs to the TonB-dependent receptor family.</text>
</comment>
<keyword evidence="2 8" id="KW-0813">Transport</keyword>
<dbReference type="InterPro" id="IPR039426">
    <property type="entry name" value="TonB-dep_rcpt-like"/>
</dbReference>
<dbReference type="Gene3D" id="2.40.170.20">
    <property type="entry name" value="TonB-dependent receptor, beta-barrel domain"/>
    <property type="match status" value="1"/>
</dbReference>
<evidence type="ECO:0000313" key="11">
    <source>
        <dbReference type="Proteomes" id="UP000571554"/>
    </source>
</evidence>
<dbReference type="InterPro" id="IPR036942">
    <property type="entry name" value="Beta-barrel_TonB_sf"/>
</dbReference>
<keyword evidence="4 8" id="KW-0812">Transmembrane</keyword>
<evidence type="ECO:0000256" key="6">
    <source>
        <dbReference type="ARBA" id="ARBA00023136"/>
    </source>
</evidence>
<keyword evidence="11" id="KW-1185">Reference proteome</keyword>
<evidence type="ECO:0000256" key="3">
    <source>
        <dbReference type="ARBA" id="ARBA00022452"/>
    </source>
</evidence>
<dbReference type="RefSeq" id="WP_183724995.1">
    <property type="nucleotide sequence ID" value="NZ_JACHBW010000009.1"/>
</dbReference>
<comment type="caution">
    <text evidence="10">The sequence shown here is derived from an EMBL/GenBank/DDBJ whole genome shotgun (WGS) entry which is preliminary data.</text>
</comment>
<evidence type="ECO:0000313" key="10">
    <source>
        <dbReference type="EMBL" id="MBB6103467.1"/>
    </source>
</evidence>
<evidence type="ECO:0000256" key="1">
    <source>
        <dbReference type="ARBA" id="ARBA00004571"/>
    </source>
</evidence>
<evidence type="ECO:0000256" key="5">
    <source>
        <dbReference type="ARBA" id="ARBA00023077"/>
    </source>
</evidence>
<dbReference type="SUPFAM" id="SSF56935">
    <property type="entry name" value="Porins"/>
    <property type="match status" value="1"/>
</dbReference>
<dbReference type="PANTHER" id="PTHR32552">
    <property type="entry name" value="FERRICHROME IRON RECEPTOR-RELATED"/>
    <property type="match status" value="1"/>
</dbReference>
<dbReference type="Proteomes" id="UP000571554">
    <property type="component" value="Unassembled WGS sequence"/>
</dbReference>
<gene>
    <name evidence="10" type="ORF">F4827_003322</name>
</gene>
<proteinExistence type="inferred from homology"/>
<comment type="subcellular location">
    <subcellularLocation>
        <location evidence="1 8">Cell outer membrane</location>
        <topology evidence="1 8">Multi-pass membrane protein</topology>
    </subcellularLocation>
</comment>
<accession>A0A7W9WTL5</accession>
<dbReference type="GO" id="GO:0009279">
    <property type="term" value="C:cell outer membrane"/>
    <property type="evidence" value="ECO:0007669"/>
    <property type="project" value="UniProtKB-SubCell"/>
</dbReference>
<dbReference type="GO" id="GO:0015344">
    <property type="term" value="F:siderophore uptake transmembrane transporter activity"/>
    <property type="evidence" value="ECO:0007669"/>
    <property type="project" value="TreeGrafter"/>
</dbReference>
<keyword evidence="6 8" id="KW-0472">Membrane</keyword>
<organism evidence="10 11">
    <name type="scientific">Paraburkholderia bannensis</name>
    <dbReference type="NCBI Taxonomy" id="765414"/>
    <lineage>
        <taxon>Bacteria</taxon>
        <taxon>Pseudomonadati</taxon>
        <taxon>Pseudomonadota</taxon>
        <taxon>Betaproteobacteria</taxon>
        <taxon>Burkholderiales</taxon>
        <taxon>Burkholderiaceae</taxon>
        <taxon>Paraburkholderia</taxon>
    </lineage>
</organism>
<dbReference type="AlphaFoldDB" id="A0A7W9WTL5"/>
<keyword evidence="5" id="KW-0798">TonB box</keyword>
<evidence type="ECO:0000256" key="8">
    <source>
        <dbReference type="PROSITE-ProRule" id="PRU01360"/>
    </source>
</evidence>